<keyword evidence="1" id="KW-0812">Transmembrane</keyword>
<dbReference type="GO" id="GO:0016020">
    <property type="term" value="C:membrane"/>
    <property type="evidence" value="ECO:0007669"/>
    <property type="project" value="InterPro"/>
</dbReference>
<dbReference type="AlphaFoldDB" id="A0A2U9DQR8"/>
<accession>A0A2U9DQR8</accession>
<reference evidence="2" key="1">
    <citation type="journal article" date="2018" name="Protistology">
        <title>The complete mitochondrial genome of Clydonella sawyeri (Amoebozoa, Discosea, Vannellida).</title>
        <authorList>
            <person name="Bondarenko N."/>
            <person name="Glotova A."/>
            <person name="Kamyshatskaya O."/>
            <person name="Alexy S."/>
        </authorList>
    </citation>
    <scope>NUCLEOTIDE SEQUENCE</scope>
</reference>
<evidence type="ECO:0000256" key="1">
    <source>
        <dbReference type="SAM" id="Phobius"/>
    </source>
</evidence>
<dbReference type="Gene3D" id="1.20.1300.10">
    <property type="entry name" value="Fumarate reductase/succinate dehydrogenase, transmembrane subunit"/>
    <property type="match status" value="1"/>
</dbReference>
<evidence type="ECO:0000313" key="2">
    <source>
        <dbReference type="EMBL" id="AWP39912.1"/>
    </source>
</evidence>
<feature type="transmembrane region" description="Helical" evidence="1">
    <location>
        <begin position="278"/>
        <end position="301"/>
    </location>
</feature>
<feature type="transmembrane region" description="Helical" evidence="1">
    <location>
        <begin position="246"/>
        <end position="266"/>
    </location>
</feature>
<proteinExistence type="predicted"/>
<keyword evidence="2" id="KW-0496">Mitochondrion</keyword>
<organism evidence="2">
    <name type="scientific">Clydonella sawyeri</name>
    <dbReference type="NCBI Taxonomy" id="2201168"/>
    <lineage>
        <taxon>Eukaryota</taxon>
        <taxon>Amoebozoa</taxon>
        <taxon>Discosea</taxon>
        <taxon>Flabellinia</taxon>
        <taxon>Vannellidae</taxon>
        <taxon>Clydonella</taxon>
    </lineage>
</organism>
<geneLocation type="mitochondrion" evidence="2"/>
<gene>
    <name evidence="2" type="primary">ORF1</name>
</gene>
<dbReference type="InterPro" id="IPR034804">
    <property type="entry name" value="SQR/QFR_C/D"/>
</dbReference>
<feature type="transmembrane region" description="Helical" evidence="1">
    <location>
        <begin position="118"/>
        <end position="135"/>
    </location>
</feature>
<sequence length="362" mass="43107">MSIYVYNFILELIFIVIKNIHHMAFLKKIFDLYVRNFLIERNNQVFYIDTIIPGSYFRNGKVRIHDRYKRDPKNKFKHMDPIAFSELLKETTILAEKEFKPLEKTPYRAFFKPIYDKAYFIFMFHITVTSSLVFFKQKITPSLTVYKGNVHSLKSITLRVTGVLFYVSYYLYYMLGDYKIESMRRSLQMLSRALYDDEAISNFYAVHGFAFNFLLLTLVCFHVIYGYMHYFSISKKLSFASIFKSILILTFSLLFLNYATSLFIYFNPESQPFIGNNFFYSSCVSLARCVMNIFWFFVNLFEMTELDLKQYLRQSQAFDLNFAVRENLETAILLDMEEEKIGHEFGWMDTIFFKNLLKEGGC</sequence>
<feature type="transmembrane region" description="Helical" evidence="1">
    <location>
        <begin position="156"/>
        <end position="175"/>
    </location>
</feature>
<dbReference type="EMBL" id="MH094141">
    <property type="protein sequence ID" value="AWP39912.1"/>
    <property type="molecule type" value="Genomic_DNA"/>
</dbReference>
<keyword evidence="1" id="KW-1133">Transmembrane helix</keyword>
<name>A0A2U9DQR8_9EUKA</name>
<protein>
    <submittedName>
        <fullName evidence="2">Uncharacterized protein</fullName>
    </submittedName>
</protein>
<keyword evidence="1" id="KW-0472">Membrane</keyword>
<feature type="transmembrane region" description="Helical" evidence="1">
    <location>
        <begin position="204"/>
        <end position="225"/>
    </location>
</feature>